<dbReference type="PANTHER" id="PTHR23024:SF24">
    <property type="entry name" value="ALPHA_BETA HYDROLASE FOLD-3 DOMAIN-CONTAINING PROTEIN"/>
    <property type="match status" value="1"/>
</dbReference>
<dbReference type="Pfam" id="PF07859">
    <property type="entry name" value="Abhydrolase_3"/>
    <property type="match status" value="1"/>
</dbReference>
<dbReference type="RefSeq" id="WP_015901298.1">
    <property type="nucleotide sequence ID" value="NC_012121.1"/>
</dbReference>
<name>B9DKG5_STACT</name>
<dbReference type="PANTHER" id="PTHR23024">
    <property type="entry name" value="ARYLACETAMIDE DEACETYLASE"/>
    <property type="match status" value="1"/>
</dbReference>
<sequence length="153" mass="17606">MNQAYRDVVKQDDTDLEYLVYPAQKEEKGIILYFHGGGLIFGTYDNLPKEYINILSQNFTLISASYRLAPESKIDTIIGDALAQYDHIRQQFPDVPIFTFGRSAGVFLAMKVAAEREVEGILDFYGYSRFHIPQFLRPNLKYQALAAKLHQKY</sequence>
<evidence type="ECO:0000259" key="1">
    <source>
        <dbReference type="Pfam" id="PF07859"/>
    </source>
</evidence>
<reference evidence="2 3" key="1">
    <citation type="journal article" date="2009" name="Appl. Environ. Microbiol.">
        <title>Genome analysis of the meat starter culture bacterium Staphylococcus carnosus TM300.</title>
        <authorList>
            <person name="Rosenstein R."/>
            <person name="Nerz C."/>
            <person name="Biswas L."/>
            <person name="Resch A."/>
            <person name="Raddatz G."/>
            <person name="Schuster S.C."/>
            <person name="Goetz F."/>
        </authorList>
    </citation>
    <scope>NUCLEOTIDE SEQUENCE [LARGE SCALE GENOMIC DNA]</scope>
    <source>
        <strain evidence="2 3">TM300</strain>
    </source>
</reference>
<evidence type="ECO:0000313" key="3">
    <source>
        <dbReference type="Proteomes" id="UP000000444"/>
    </source>
</evidence>
<proteinExistence type="predicted"/>
<feature type="domain" description="Alpha/beta hydrolase fold-3" evidence="1">
    <location>
        <begin position="31"/>
        <end position="116"/>
    </location>
</feature>
<dbReference type="eggNOG" id="COG0657">
    <property type="taxonomic scope" value="Bacteria"/>
</dbReference>
<keyword evidence="3" id="KW-1185">Reference proteome</keyword>
<dbReference type="InterPro" id="IPR050466">
    <property type="entry name" value="Carboxylest/Gibb_receptor"/>
</dbReference>
<dbReference type="EMBL" id="AM295250">
    <property type="protein sequence ID" value="CAL28962.1"/>
    <property type="molecule type" value="Genomic_DNA"/>
</dbReference>
<gene>
    <name evidence="2" type="ordered locus">Sca_2057</name>
</gene>
<organism evidence="2 3">
    <name type="scientific">Staphylococcus carnosus (strain TM300)</name>
    <dbReference type="NCBI Taxonomy" id="396513"/>
    <lineage>
        <taxon>Bacteria</taxon>
        <taxon>Bacillati</taxon>
        <taxon>Bacillota</taxon>
        <taxon>Bacilli</taxon>
        <taxon>Bacillales</taxon>
        <taxon>Staphylococcaceae</taxon>
        <taxon>Staphylococcus</taxon>
    </lineage>
</organism>
<dbReference type="GO" id="GO:0016787">
    <property type="term" value="F:hydrolase activity"/>
    <property type="evidence" value="ECO:0007669"/>
    <property type="project" value="InterPro"/>
</dbReference>
<dbReference type="InterPro" id="IPR029058">
    <property type="entry name" value="AB_hydrolase_fold"/>
</dbReference>
<dbReference type="GeneID" id="93795765"/>
<dbReference type="KEGG" id="sca:SCA_2057"/>
<accession>B9DKG5</accession>
<dbReference type="AlphaFoldDB" id="B9DKG5"/>
<dbReference type="Gene3D" id="3.40.50.1820">
    <property type="entry name" value="alpha/beta hydrolase"/>
    <property type="match status" value="1"/>
</dbReference>
<dbReference type="InterPro" id="IPR013094">
    <property type="entry name" value="AB_hydrolase_3"/>
</dbReference>
<dbReference type="Proteomes" id="UP000000444">
    <property type="component" value="Chromosome"/>
</dbReference>
<protein>
    <recommendedName>
        <fullName evidence="1">Alpha/beta hydrolase fold-3 domain-containing protein</fullName>
    </recommendedName>
</protein>
<dbReference type="HOGENOM" id="CLU_144499_0_0_9"/>
<evidence type="ECO:0000313" key="2">
    <source>
        <dbReference type="EMBL" id="CAL28962.1"/>
    </source>
</evidence>
<dbReference type="SUPFAM" id="SSF53474">
    <property type="entry name" value="alpha/beta-Hydrolases"/>
    <property type="match status" value="1"/>
</dbReference>